<evidence type="ECO:0000313" key="1">
    <source>
        <dbReference type="EMBL" id="VAX04052.1"/>
    </source>
</evidence>
<sequence length="143" mass="16396">MALTFHPGPGTILMCDFSSGFKAPEMVKTRPVIVISPKRKRCSKLCTVVAISTAPPISVENWHYLIPKASMPQIQRFQVNDSWLKGDMIYRVSFVRLDLIRIGKDRDTGKRLYFKQRLGREQMRSVYSCVLHSLNLSHLPPHL</sequence>
<accession>A0A3B1AJZ5</accession>
<reference evidence="1" key="1">
    <citation type="submission" date="2018-06" db="EMBL/GenBank/DDBJ databases">
        <authorList>
            <person name="Zhirakovskaya E."/>
        </authorList>
    </citation>
    <scope>NUCLEOTIDE SEQUENCE</scope>
</reference>
<evidence type="ECO:0008006" key="2">
    <source>
        <dbReference type="Google" id="ProtNLM"/>
    </source>
</evidence>
<dbReference type="InterPro" id="IPR011067">
    <property type="entry name" value="Plasmid_toxin/cell-grow_inhib"/>
</dbReference>
<dbReference type="Gene3D" id="2.30.30.110">
    <property type="match status" value="1"/>
</dbReference>
<dbReference type="GO" id="GO:0003677">
    <property type="term" value="F:DNA binding"/>
    <property type="evidence" value="ECO:0007669"/>
    <property type="project" value="InterPro"/>
</dbReference>
<gene>
    <name evidence="1" type="ORF">MNBD_GAMMA20-2536</name>
</gene>
<dbReference type="SUPFAM" id="SSF50118">
    <property type="entry name" value="Cell growth inhibitor/plasmid maintenance toxic component"/>
    <property type="match status" value="1"/>
</dbReference>
<name>A0A3B1AJZ5_9ZZZZ</name>
<dbReference type="Pfam" id="PF02452">
    <property type="entry name" value="PemK_toxin"/>
    <property type="match status" value="1"/>
</dbReference>
<dbReference type="AlphaFoldDB" id="A0A3B1AJZ5"/>
<protein>
    <recommendedName>
        <fullName evidence="2">Type II toxin-antitoxin system PemK/MazF family toxin</fullName>
    </recommendedName>
</protein>
<organism evidence="1">
    <name type="scientific">hydrothermal vent metagenome</name>
    <dbReference type="NCBI Taxonomy" id="652676"/>
    <lineage>
        <taxon>unclassified sequences</taxon>
        <taxon>metagenomes</taxon>
        <taxon>ecological metagenomes</taxon>
    </lineage>
</organism>
<dbReference type="InterPro" id="IPR003477">
    <property type="entry name" value="PemK-like"/>
</dbReference>
<proteinExistence type="predicted"/>
<dbReference type="EMBL" id="UOFU01000360">
    <property type="protein sequence ID" value="VAX04052.1"/>
    <property type="molecule type" value="Genomic_DNA"/>
</dbReference>